<organism evidence="1 2">
    <name type="scientific">Azorhizobium oxalatiphilum</name>
    <dbReference type="NCBI Taxonomy" id="980631"/>
    <lineage>
        <taxon>Bacteria</taxon>
        <taxon>Pseudomonadati</taxon>
        <taxon>Pseudomonadota</taxon>
        <taxon>Alphaproteobacteria</taxon>
        <taxon>Hyphomicrobiales</taxon>
        <taxon>Xanthobacteraceae</taxon>
        <taxon>Azorhizobium</taxon>
    </lineage>
</organism>
<dbReference type="EMBL" id="BMCT01000009">
    <property type="protein sequence ID" value="GGF83626.1"/>
    <property type="molecule type" value="Genomic_DNA"/>
</dbReference>
<reference evidence="1" key="1">
    <citation type="journal article" date="2014" name="Int. J. Syst. Evol. Microbiol.">
        <title>Complete genome sequence of Corynebacterium casei LMG S-19264T (=DSM 44701T), isolated from a smear-ripened cheese.</title>
        <authorList>
            <consortium name="US DOE Joint Genome Institute (JGI-PGF)"/>
            <person name="Walter F."/>
            <person name="Albersmeier A."/>
            <person name="Kalinowski J."/>
            <person name="Ruckert C."/>
        </authorList>
    </citation>
    <scope>NUCLEOTIDE SEQUENCE</scope>
    <source>
        <strain evidence="1">CCM 7897</strain>
    </source>
</reference>
<reference evidence="1" key="2">
    <citation type="submission" date="2020-09" db="EMBL/GenBank/DDBJ databases">
        <authorList>
            <person name="Sun Q."/>
            <person name="Sedlacek I."/>
        </authorList>
    </citation>
    <scope>NUCLEOTIDE SEQUENCE</scope>
    <source>
        <strain evidence="1">CCM 7897</strain>
    </source>
</reference>
<evidence type="ECO:0000313" key="1">
    <source>
        <dbReference type="EMBL" id="GGF83626.1"/>
    </source>
</evidence>
<evidence type="ECO:0000313" key="2">
    <source>
        <dbReference type="Proteomes" id="UP000606044"/>
    </source>
</evidence>
<keyword evidence="2" id="KW-1185">Reference proteome</keyword>
<accession>A0A917CBU6</accession>
<dbReference type="AlphaFoldDB" id="A0A917CBU6"/>
<gene>
    <name evidence="1" type="ORF">GCM10007301_49560</name>
</gene>
<dbReference type="Proteomes" id="UP000606044">
    <property type="component" value="Unassembled WGS sequence"/>
</dbReference>
<sequence length="67" mass="7104">MSRKERASGAKRAAGRGLVTVNDTVLASRRCPESGLEAMGTGTRQAGRRMRLEKIDACASRKGELGA</sequence>
<comment type="caution">
    <text evidence="1">The sequence shown here is derived from an EMBL/GenBank/DDBJ whole genome shotgun (WGS) entry which is preliminary data.</text>
</comment>
<name>A0A917CBU6_9HYPH</name>
<protein>
    <submittedName>
        <fullName evidence="1">Uncharacterized protein</fullName>
    </submittedName>
</protein>
<proteinExistence type="predicted"/>